<feature type="domain" description="YrdC-like" evidence="15">
    <location>
        <begin position="8"/>
        <end position="197"/>
    </location>
</feature>
<evidence type="ECO:0000259" key="15">
    <source>
        <dbReference type="PROSITE" id="PS51163"/>
    </source>
</evidence>
<dbReference type="OrthoDB" id="9814580at2"/>
<evidence type="ECO:0000256" key="1">
    <source>
        <dbReference type="ARBA" id="ARBA00004496"/>
    </source>
</evidence>
<proteinExistence type="inferred from homology"/>
<feature type="binding site" evidence="14">
    <location>
        <position position="30"/>
    </location>
    <ligand>
        <name>L-threonine</name>
        <dbReference type="ChEBI" id="CHEBI:57926"/>
    </ligand>
</feature>
<dbReference type="RefSeq" id="WP_078364623.1">
    <property type="nucleotide sequence ID" value="NZ_MTJN01000002.1"/>
</dbReference>
<dbReference type="GO" id="GO:0003725">
    <property type="term" value="F:double-stranded RNA binding"/>
    <property type="evidence" value="ECO:0007669"/>
    <property type="project" value="UniProtKB-UniRule"/>
</dbReference>
<feature type="binding site" evidence="14">
    <location>
        <position position="193"/>
    </location>
    <ligand>
        <name>ATP</name>
        <dbReference type="ChEBI" id="CHEBI:30616"/>
    </ligand>
</feature>
<evidence type="ECO:0000256" key="10">
    <source>
        <dbReference type="ARBA" id="ARBA00022840"/>
    </source>
</evidence>
<dbReference type="GO" id="GO:0005737">
    <property type="term" value="C:cytoplasm"/>
    <property type="evidence" value="ECO:0007669"/>
    <property type="project" value="UniProtKB-SubCell"/>
</dbReference>
<keyword evidence="17" id="KW-1185">Reference proteome</keyword>
<dbReference type="InterPro" id="IPR005145">
    <property type="entry name" value="Sua5_C"/>
</dbReference>
<feature type="binding site" evidence="14">
    <location>
        <position position="62"/>
    </location>
    <ligand>
        <name>L-threonine</name>
        <dbReference type="ChEBI" id="CHEBI:57926"/>
    </ligand>
</feature>
<dbReference type="InterPro" id="IPR038385">
    <property type="entry name" value="Sua5/YwlC_C"/>
</dbReference>
<evidence type="ECO:0000313" key="17">
    <source>
        <dbReference type="Proteomes" id="UP000190750"/>
    </source>
</evidence>
<feature type="binding site" evidence="14">
    <location>
        <position position="112"/>
    </location>
    <ligand>
        <name>ATP</name>
        <dbReference type="ChEBI" id="CHEBI:30616"/>
    </ligand>
</feature>
<comment type="subcellular location">
    <subcellularLocation>
        <location evidence="1 13">Cytoplasm</location>
    </subcellularLocation>
</comment>
<organism evidence="16 17">
    <name type="scientific">Rhodoferax fermentans</name>
    <dbReference type="NCBI Taxonomy" id="28066"/>
    <lineage>
        <taxon>Bacteria</taxon>
        <taxon>Pseudomonadati</taxon>
        <taxon>Pseudomonadota</taxon>
        <taxon>Betaproteobacteria</taxon>
        <taxon>Burkholderiales</taxon>
        <taxon>Comamonadaceae</taxon>
        <taxon>Rhodoferax</taxon>
    </lineage>
</organism>
<dbReference type="Gene3D" id="3.90.870.10">
    <property type="entry name" value="DHBP synthase"/>
    <property type="match status" value="1"/>
</dbReference>
<evidence type="ECO:0000256" key="8">
    <source>
        <dbReference type="ARBA" id="ARBA00022695"/>
    </source>
</evidence>
<dbReference type="GO" id="GO:0006450">
    <property type="term" value="P:regulation of translational fidelity"/>
    <property type="evidence" value="ECO:0007669"/>
    <property type="project" value="TreeGrafter"/>
</dbReference>
<dbReference type="STRING" id="28066.RF819_08730"/>
<dbReference type="PANTHER" id="PTHR17490">
    <property type="entry name" value="SUA5"/>
    <property type="match status" value="1"/>
</dbReference>
<dbReference type="Pfam" id="PF03481">
    <property type="entry name" value="Sua5_C"/>
    <property type="match status" value="1"/>
</dbReference>
<evidence type="ECO:0000256" key="6">
    <source>
        <dbReference type="ARBA" id="ARBA00022679"/>
    </source>
</evidence>
<evidence type="ECO:0000313" key="16">
    <source>
        <dbReference type="EMBL" id="OOV06803.1"/>
    </source>
</evidence>
<name>A0A1T1AS26_RHOFE</name>
<feature type="binding site" evidence="14">
    <location>
        <position position="234"/>
    </location>
    <ligand>
        <name>ATP</name>
        <dbReference type="ChEBI" id="CHEBI:30616"/>
    </ligand>
</feature>
<dbReference type="GO" id="GO:0000049">
    <property type="term" value="F:tRNA binding"/>
    <property type="evidence" value="ECO:0007669"/>
    <property type="project" value="TreeGrafter"/>
</dbReference>
<dbReference type="GO" id="GO:0061710">
    <property type="term" value="F:L-threonylcarbamoyladenylate synthase"/>
    <property type="evidence" value="ECO:0007669"/>
    <property type="project" value="UniProtKB-EC"/>
</dbReference>
<dbReference type="GO" id="GO:0008033">
    <property type="term" value="P:tRNA processing"/>
    <property type="evidence" value="ECO:0007669"/>
    <property type="project" value="UniProtKB-KW"/>
</dbReference>
<dbReference type="PROSITE" id="PS51163">
    <property type="entry name" value="YRDC"/>
    <property type="match status" value="1"/>
</dbReference>
<keyword evidence="10 13" id="KW-0067">ATP-binding</keyword>
<dbReference type="InterPro" id="IPR010923">
    <property type="entry name" value="T(6)A37_SUA5"/>
</dbReference>
<evidence type="ECO:0000256" key="11">
    <source>
        <dbReference type="ARBA" id="ARBA00029774"/>
    </source>
</evidence>
<dbReference type="Pfam" id="PF01300">
    <property type="entry name" value="Sua5_yciO_yrdC"/>
    <property type="match status" value="1"/>
</dbReference>
<evidence type="ECO:0000256" key="12">
    <source>
        <dbReference type="ARBA" id="ARBA00048366"/>
    </source>
</evidence>
<comment type="function">
    <text evidence="13">Required for the formation of a threonylcarbamoyl group on adenosine at position 37 (t(6)A37) in tRNAs that read codons beginning with adenine.</text>
</comment>
<evidence type="ECO:0000256" key="9">
    <source>
        <dbReference type="ARBA" id="ARBA00022741"/>
    </source>
</evidence>
<dbReference type="GO" id="GO:0005524">
    <property type="term" value="F:ATP binding"/>
    <property type="evidence" value="ECO:0007669"/>
    <property type="project" value="UniProtKB-UniRule"/>
</dbReference>
<reference evidence="16 17" key="1">
    <citation type="submission" date="2017-01" db="EMBL/GenBank/DDBJ databases">
        <title>Genome sequencing of Rhodoferax fermentans JCM 7819.</title>
        <authorList>
            <person name="Kim Y.J."/>
            <person name="Farh M.E.-A."/>
            <person name="Yang D.-C."/>
        </authorList>
    </citation>
    <scope>NUCLEOTIDE SEQUENCE [LARGE SCALE GENOMIC DNA]</scope>
    <source>
        <strain evidence="16 17">JCM 7819</strain>
    </source>
</reference>
<evidence type="ECO:0000256" key="3">
    <source>
        <dbReference type="ARBA" id="ARBA00012584"/>
    </source>
</evidence>
<dbReference type="SUPFAM" id="SSF55821">
    <property type="entry name" value="YrdC/RibB"/>
    <property type="match status" value="1"/>
</dbReference>
<feature type="binding site" evidence="14">
    <location>
        <position position="150"/>
    </location>
    <ligand>
        <name>ATP</name>
        <dbReference type="ChEBI" id="CHEBI:30616"/>
    </ligand>
</feature>
<dbReference type="InterPro" id="IPR017945">
    <property type="entry name" value="DHBP_synth_RibB-like_a/b_dom"/>
</dbReference>
<feature type="binding site" evidence="14">
    <location>
        <position position="53"/>
    </location>
    <ligand>
        <name>ATP</name>
        <dbReference type="ChEBI" id="CHEBI:30616"/>
    </ligand>
</feature>
<dbReference type="PANTHER" id="PTHR17490:SF16">
    <property type="entry name" value="THREONYLCARBAMOYL-AMP SYNTHASE"/>
    <property type="match status" value="1"/>
</dbReference>
<evidence type="ECO:0000256" key="14">
    <source>
        <dbReference type="PIRSR" id="PIRSR004930-1"/>
    </source>
</evidence>
<feature type="binding site" evidence="14">
    <location>
        <position position="179"/>
    </location>
    <ligand>
        <name>L-threonine</name>
        <dbReference type="ChEBI" id="CHEBI:57926"/>
    </ligand>
</feature>
<keyword evidence="8 13" id="KW-0548">Nucleotidyltransferase</keyword>
<dbReference type="InterPro" id="IPR050156">
    <property type="entry name" value="TC-AMP_synthase_SUA5"/>
</dbReference>
<evidence type="ECO:0000256" key="13">
    <source>
        <dbReference type="PIRNR" id="PIRNR004930"/>
    </source>
</evidence>
<feature type="binding site" evidence="14">
    <location>
        <position position="142"/>
    </location>
    <ligand>
        <name>L-threonine</name>
        <dbReference type="ChEBI" id="CHEBI:57926"/>
    </ligand>
</feature>
<keyword evidence="5 13" id="KW-0963">Cytoplasm</keyword>
<keyword evidence="6 13" id="KW-0808">Transferase</keyword>
<keyword evidence="9 13" id="KW-0547">Nucleotide-binding</keyword>
<protein>
    <recommendedName>
        <fullName evidence="4 13">Threonylcarbamoyl-AMP synthase</fullName>
        <shortName evidence="13">TC-AMP synthase</shortName>
        <ecNumber evidence="3 13">2.7.7.87</ecNumber>
    </recommendedName>
    <alternativeName>
        <fullName evidence="11 13">L-threonylcarbamoyladenylate synthase</fullName>
    </alternativeName>
</protein>
<dbReference type="Proteomes" id="UP000190750">
    <property type="component" value="Unassembled WGS sequence"/>
</dbReference>
<evidence type="ECO:0000256" key="5">
    <source>
        <dbReference type="ARBA" id="ARBA00022490"/>
    </source>
</evidence>
<evidence type="ECO:0000256" key="4">
    <source>
        <dbReference type="ARBA" id="ARBA00015492"/>
    </source>
</evidence>
<accession>A0A1T1AS26</accession>
<comment type="similarity">
    <text evidence="2 13">Belongs to the SUA5 family.</text>
</comment>
<gene>
    <name evidence="16" type="ORF">RF819_08730</name>
</gene>
<dbReference type="InterPro" id="IPR006070">
    <property type="entry name" value="Sua5-like_dom"/>
</dbReference>
<sequence>MILPGNNAPSIAKAADSIRAGRLLGLPTETVYGLAADADNDAAVAQIFVAKGRPADHPLIVHVADAAATAHYAADTPDFAQKLMAAFWPGPLTLILPRQPGVAQAAAGGNPTVGLRCPSHPVAQALLQACATQGVWGVAAPSANKFGRVSPTTAAHVAGEFGEELLILDGGACSVGIESTIIDCSRGQPVLLRPGAITPEQVQAACGLKVLQKEELSTLEKQAPKASGTLDSHYAPRARVRLMDAAAMDQGAPLMLAEASSAAGPVLGIWSHKPLALSDTRCLWQAMPVDAAQAAQQLFATLRALDAQGVSQIWVQTPPATPEWDGVRDRLQRAAY</sequence>
<dbReference type="EC" id="2.7.7.87" evidence="3 13"/>
<feature type="binding site" evidence="14">
    <location>
        <position position="140"/>
    </location>
    <ligand>
        <name>L-threonine</name>
        <dbReference type="ChEBI" id="CHEBI:57926"/>
    </ligand>
</feature>
<dbReference type="EMBL" id="MTJN01000002">
    <property type="protein sequence ID" value="OOV06803.1"/>
    <property type="molecule type" value="Genomic_DNA"/>
</dbReference>
<dbReference type="AlphaFoldDB" id="A0A1T1AS26"/>
<keyword evidence="7 13" id="KW-0819">tRNA processing</keyword>
<dbReference type="Gene3D" id="3.40.50.11030">
    <property type="entry name" value="Threonylcarbamoyl-AMP synthase, C-terminal domain"/>
    <property type="match status" value="1"/>
</dbReference>
<evidence type="ECO:0000256" key="7">
    <source>
        <dbReference type="ARBA" id="ARBA00022694"/>
    </source>
</evidence>
<feature type="binding site" evidence="14">
    <location>
        <position position="116"/>
    </location>
    <ligand>
        <name>L-threonine</name>
        <dbReference type="ChEBI" id="CHEBI:57926"/>
    </ligand>
</feature>
<comment type="caution">
    <text evidence="16">The sequence shown here is derived from an EMBL/GenBank/DDBJ whole genome shotgun (WGS) entry which is preliminary data.</text>
</comment>
<evidence type="ECO:0000256" key="2">
    <source>
        <dbReference type="ARBA" id="ARBA00007663"/>
    </source>
</evidence>
<comment type="catalytic activity">
    <reaction evidence="12 13">
        <text>L-threonine + hydrogencarbonate + ATP = L-threonylcarbamoyladenylate + diphosphate + H2O</text>
        <dbReference type="Rhea" id="RHEA:36407"/>
        <dbReference type="ChEBI" id="CHEBI:15377"/>
        <dbReference type="ChEBI" id="CHEBI:17544"/>
        <dbReference type="ChEBI" id="CHEBI:30616"/>
        <dbReference type="ChEBI" id="CHEBI:33019"/>
        <dbReference type="ChEBI" id="CHEBI:57926"/>
        <dbReference type="ChEBI" id="CHEBI:73682"/>
        <dbReference type="EC" id="2.7.7.87"/>
    </reaction>
</comment>
<dbReference type="PIRSF" id="PIRSF004930">
    <property type="entry name" value="Tln_factor_SUA5"/>
    <property type="match status" value="1"/>
</dbReference>
<dbReference type="NCBIfam" id="TIGR00057">
    <property type="entry name" value="L-threonylcarbamoyladenylate synthase"/>
    <property type="match status" value="1"/>
</dbReference>